<dbReference type="InterPro" id="IPR001347">
    <property type="entry name" value="SIS_dom"/>
</dbReference>
<organism evidence="2 3">
    <name type="scientific">Candidatus Uhrbacteria bacterium RIFCSPHIGHO2_12_FULL_60_25</name>
    <dbReference type="NCBI Taxonomy" id="1802399"/>
    <lineage>
        <taxon>Bacteria</taxon>
        <taxon>Candidatus Uhriibacteriota</taxon>
    </lineage>
</organism>
<dbReference type="EMBL" id="MGEH01000024">
    <property type="protein sequence ID" value="OGL78759.1"/>
    <property type="molecule type" value="Genomic_DNA"/>
</dbReference>
<name>A0A1F7UKG4_9BACT</name>
<dbReference type="AlphaFoldDB" id="A0A1F7UKG4"/>
<dbReference type="InterPro" id="IPR035461">
    <property type="entry name" value="GmhA/DiaA"/>
</dbReference>
<dbReference type="PANTHER" id="PTHR30390:SF7">
    <property type="entry name" value="PHOSPHOHEPTOSE ISOMERASE"/>
    <property type="match status" value="1"/>
</dbReference>
<dbReference type="GO" id="GO:0097367">
    <property type="term" value="F:carbohydrate derivative binding"/>
    <property type="evidence" value="ECO:0007669"/>
    <property type="project" value="InterPro"/>
</dbReference>
<evidence type="ECO:0000313" key="2">
    <source>
        <dbReference type="EMBL" id="OGL78759.1"/>
    </source>
</evidence>
<dbReference type="InterPro" id="IPR050099">
    <property type="entry name" value="SIS_GmhA/DiaA_subfam"/>
</dbReference>
<evidence type="ECO:0000259" key="1">
    <source>
        <dbReference type="PROSITE" id="PS51464"/>
    </source>
</evidence>
<dbReference type="SUPFAM" id="SSF53697">
    <property type="entry name" value="SIS domain"/>
    <property type="match status" value="1"/>
</dbReference>
<gene>
    <name evidence="2" type="ORF">A3E39_01195</name>
</gene>
<dbReference type="GO" id="GO:1901135">
    <property type="term" value="P:carbohydrate derivative metabolic process"/>
    <property type="evidence" value="ECO:0007669"/>
    <property type="project" value="InterPro"/>
</dbReference>
<dbReference type="Pfam" id="PF13580">
    <property type="entry name" value="SIS_2"/>
    <property type="match status" value="1"/>
</dbReference>
<reference evidence="2 3" key="1">
    <citation type="journal article" date="2016" name="Nat. Commun.">
        <title>Thousands of microbial genomes shed light on interconnected biogeochemical processes in an aquifer system.</title>
        <authorList>
            <person name="Anantharaman K."/>
            <person name="Brown C.T."/>
            <person name="Hug L.A."/>
            <person name="Sharon I."/>
            <person name="Castelle C.J."/>
            <person name="Probst A.J."/>
            <person name="Thomas B.C."/>
            <person name="Singh A."/>
            <person name="Wilkins M.J."/>
            <person name="Karaoz U."/>
            <person name="Brodie E.L."/>
            <person name="Williams K.H."/>
            <person name="Hubbard S.S."/>
            <person name="Banfield J.F."/>
        </authorList>
    </citation>
    <scope>NUCLEOTIDE SEQUENCE [LARGE SCALE GENOMIC DNA]</scope>
</reference>
<proteinExistence type="predicted"/>
<protein>
    <recommendedName>
        <fullName evidence="1">SIS domain-containing protein</fullName>
    </recommendedName>
</protein>
<dbReference type="PROSITE" id="PS51464">
    <property type="entry name" value="SIS"/>
    <property type="match status" value="1"/>
</dbReference>
<dbReference type="Gene3D" id="3.40.50.10490">
    <property type="entry name" value="Glucose-6-phosphate isomerase like protein, domain 1"/>
    <property type="match status" value="1"/>
</dbReference>
<sequence length="194" mass="20848">MNLSDYFKRYTTDLASCVQGALATDASGCELDLIQCLEQTIAKFRESHAAGGKIIFLGNGGSAAIASHQSYDYWKNGKLRAMCFNDASLLTGSANDFGYPDVFTRPIAMFAAPHDVVVAISSSGRSKNIVNAVAEAKRLGCFVLTLTAFGADNPLRKLGDINVYLNTTTYGHAELGHETILHAMLDHTIYGEAS</sequence>
<comment type="caution">
    <text evidence="2">The sequence shown here is derived from an EMBL/GenBank/DDBJ whole genome shotgun (WGS) entry which is preliminary data.</text>
</comment>
<dbReference type="STRING" id="1802399.A3E39_01195"/>
<accession>A0A1F7UKG4</accession>
<dbReference type="CDD" id="cd05006">
    <property type="entry name" value="SIS_GmhA"/>
    <property type="match status" value="1"/>
</dbReference>
<dbReference type="InterPro" id="IPR046348">
    <property type="entry name" value="SIS_dom_sf"/>
</dbReference>
<feature type="domain" description="SIS" evidence="1">
    <location>
        <begin position="44"/>
        <end position="194"/>
    </location>
</feature>
<dbReference type="PANTHER" id="PTHR30390">
    <property type="entry name" value="SEDOHEPTULOSE 7-PHOSPHATE ISOMERASE / DNAA INITIATOR-ASSOCIATING FACTOR FOR REPLICATION INITIATION"/>
    <property type="match status" value="1"/>
</dbReference>
<evidence type="ECO:0000313" key="3">
    <source>
        <dbReference type="Proteomes" id="UP000176603"/>
    </source>
</evidence>
<dbReference type="Proteomes" id="UP000176603">
    <property type="component" value="Unassembled WGS sequence"/>
</dbReference>